<evidence type="ECO:0000313" key="1">
    <source>
        <dbReference type="EMBL" id="KKL58177.1"/>
    </source>
</evidence>
<dbReference type="AlphaFoldDB" id="A0A0F9G4C3"/>
<name>A0A0F9G4C3_9ZZZZ</name>
<accession>A0A0F9G4C3</accession>
<organism evidence="1">
    <name type="scientific">marine sediment metagenome</name>
    <dbReference type="NCBI Taxonomy" id="412755"/>
    <lineage>
        <taxon>unclassified sequences</taxon>
        <taxon>metagenomes</taxon>
        <taxon>ecological metagenomes</taxon>
    </lineage>
</organism>
<comment type="caution">
    <text evidence="1">The sequence shown here is derived from an EMBL/GenBank/DDBJ whole genome shotgun (WGS) entry which is preliminary data.</text>
</comment>
<sequence length="93" mass="11433">MSIRLWSDEELEATKNDKWLATLLMNSNTLSERELLFYPYKQRREYECVWLDEPEVTIYATGERMLLRFIDEEYTQRPDFIFQKITQYRPVKV</sequence>
<gene>
    <name evidence="1" type="ORF">LCGC14_2228030</name>
</gene>
<proteinExistence type="predicted"/>
<protein>
    <submittedName>
        <fullName evidence="1">Uncharacterized protein</fullName>
    </submittedName>
</protein>
<reference evidence="1" key="1">
    <citation type="journal article" date="2015" name="Nature">
        <title>Complex archaea that bridge the gap between prokaryotes and eukaryotes.</title>
        <authorList>
            <person name="Spang A."/>
            <person name="Saw J.H."/>
            <person name="Jorgensen S.L."/>
            <person name="Zaremba-Niedzwiedzka K."/>
            <person name="Martijn J."/>
            <person name="Lind A.E."/>
            <person name="van Eijk R."/>
            <person name="Schleper C."/>
            <person name="Guy L."/>
            <person name="Ettema T.J."/>
        </authorList>
    </citation>
    <scope>NUCLEOTIDE SEQUENCE</scope>
</reference>
<dbReference type="EMBL" id="LAZR01029914">
    <property type="protein sequence ID" value="KKL58177.1"/>
    <property type="molecule type" value="Genomic_DNA"/>
</dbReference>